<dbReference type="EMBL" id="GBRH01236537">
    <property type="protein sequence ID" value="JAD61358.1"/>
    <property type="molecule type" value="Transcribed_RNA"/>
</dbReference>
<reference evidence="1" key="1">
    <citation type="submission" date="2014-09" db="EMBL/GenBank/DDBJ databases">
        <authorList>
            <person name="Magalhaes I.L.F."/>
            <person name="Oliveira U."/>
            <person name="Santos F.R."/>
            <person name="Vidigal T.H.D.A."/>
            <person name="Brescovit A.D."/>
            <person name="Santos A.J."/>
        </authorList>
    </citation>
    <scope>NUCLEOTIDE SEQUENCE</scope>
    <source>
        <tissue evidence="1">Shoot tissue taken approximately 20 cm above the soil surface</tissue>
    </source>
</reference>
<proteinExistence type="predicted"/>
<sequence>MPGSLFLGRSGSRTS</sequence>
<organism evidence="1">
    <name type="scientific">Arundo donax</name>
    <name type="common">Giant reed</name>
    <name type="synonym">Donax arundinaceus</name>
    <dbReference type="NCBI Taxonomy" id="35708"/>
    <lineage>
        <taxon>Eukaryota</taxon>
        <taxon>Viridiplantae</taxon>
        <taxon>Streptophyta</taxon>
        <taxon>Embryophyta</taxon>
        <taxon>Tracheophyta</taxon>
        <taxon>Spermatophyta</taxon>
        <taxon>Magnoliopsida</taxon>
        <taxon>Liliopsida</taxon>
        <taxon>Poales</taxon>
        <taxon>Poaceae</taxon>
        <taxon>PACMAD clade</taxon>
        <taxon>Arundinoideae</taxon>
        <taxon>Arundineae</taxon>
        <taxon>Arundo</taxon>
    </lineage>
</organism>
<reference evidence="1" key="2">
    <citation type="journal article" date="2015" name="Data Brief">
        <title>Shoot transcriptome of the giant reed, Arundo donax.</title>
        <authorList>
            <person name="Barrero R.A."/>
            <person name="Guerrero F.D."/>
            <person name="Moolhuijzen P."/>
            <person name="Goolsby J.A."/>
            <person name="Tidwell J."/>
            <person name="Bellgard S.E."/>
            <person name="Bellgard M.I."/>
        </authorList>
    </citation>
    <scope>NUCLEOTIDE SEQUENCE</scope>
    <source>
        <tissue evidence="1">Shoot tissue taken approximately 20 cm above the soil surface</tissue>
    </source>
</reference>
<evidence type="ECO:0000313" key="1">
    <source>
        <dbReference type="EMBL" id="JAD61358.1"/>
    </source>
</evidence>
<protein>
    <submittedName>
        <fullName evidence="1">Uncharacterized protein</fullName>
    </submittedName>
</protein>
<accession>A0A0A9BGR1</accession>
<name>A0A0A9BGR1_ARUDO</name>